<dbReference type="Proteomes" id="UP000178892">
    <property type="component" value="Unassembled WGS sequence"/>
</dbReference>
<name>A0A1F5NTS1_9BACT</name>
<dbReference type="InterPro" id="IPR038333">
    <property type="entry name" value="T1MK-like_N_sf"/>
</dbReference>
<evidence type="ECO:0000256" key="7">
    <source>
        <dbReference type="ARBA" id="ARBA00047942"/>
    </source>
</evidence>
<evidence type="ECO:0000259" key="8">
    <source>
        <dbReference type="Pfam" id="PF02384"/>
    </source>
</evidence>
<dbReference type="Gene3D" id="3.40.50.150">
    <property type="entry name" value="Vaccinia Virus protein VP39"/>
    <property type="match status" value="1"/>
</dbReference>
<keyword evidence="3 10" id="KW-0489">Methyltransferase</keyword>
<dbReference type="AlphaFoldDB" id="A0A1F5NTS1"/>
<dbReference type="PRINTS" id="PR00507">
    <property type="entry name" value="N12N6MTFRASE"/>
</dbReference>
<protein>
    <recommendedName>
        <fullName evidence="2">site-specific DNA-methyltransferase (adenine-specific)</fullName>
        <ecNumber evidence="2">2.1.1.72</ecNumber>
    </recommendedName>
</protein>
<dbReference type="EMBL" id="MFEL01000012">
    <property type="protein sequence ID" value="OGE80974.1"/>
    <property type="molecule type" value="Genomic_DNA"/>
</dbReference>
<dbReference type="GO" id="GO:0008170">
    <property type="term" value="F:N-methyltransferase activity"/>
    <property type="evidence" value="ECO:0007669"/>
    <property type="project" value="InterPro"/>
</dbReference>
<comment type="similarity">
    <text evidence="1">Belongs to the N(4)/N(6)-methyltransferase family.</text>
</comment>
<keyword evidence="5" id="KW-0949">S-adenosyl-L-methionine</keyword>
<dbReference type="GO" id="GO:0032259">
    <property type="term" value="P:methylation"/>
    <property type="evidence" value="ECO:0007669"/>
    <property type="project" value="UniProtKB-KW"/>
</dbReference>
<dbReference type="InterPro" id="IPR022749">
    <property type="entry name" value="D12N6_MeTrfase_N"/>
</dbReference>
<gene>
    <name evidence="10" type="ORF">A2720_03640</name>
</gene>
<dbReference type="InterPro" id="IPR003356">
    <property type="entry name" value="DNA_methylase_A-5"/>
</dbReference>
<dbReference type="InterPro" id="IPR002052">
    <property type="entry name" value="DNA_methylase_N6_adenine_CS"/>
</dbReference>
<comment type="caution">
    <text evidence="10">The sequence shown here is derived from an EMBL/GenBank/DDBJ whole genome shotgun (WGS) entry which is preliminary data.</text>
</comment>
<feature type="domain" description="N6 adenine-specific DNA methyltransferase N-terminal" evidence="9">
    <location>
        <begin position="3"/>
        <end position="128"/>
    </location>
</feature>
<dbReference type="SUPFAM" id="SSF53335">
    <property type="entry name" value="S-adenosyl-L-methionine-dependent methyltransferases"/>
    <property type="match status" value="1"/>
</dbReference>
<dbReference type="InterPro" id="IPR029063">
    <property type="entry name" value="SAM-dependent_MTases_sf"/>
</dbReference>
<keyword evidence="4 10" id="KW-0808">Transferase</keyword>
<dbReference type="InterPro" id="IPR051537">
    <property type="entry name" value="DNA_Adenine_Mtase"/>
</dbReference>
<reference evidence="10 11" key="1">
    <citation type="journal article" date="2016" name="Nat. Commun.">
        <title>Thousands of microbial genomes shed light on interconnected biogeochemical processes in an aquifer system.</title>
        <authorList>
            <person name="Anantharaman K."/>
            <person name="Brown C.T."/>
            <person name="Hug L.A."/>
            <person name="Sharon I."/>
            <person name="Castelle C.J."/>
            <person name="Probst A.J."/>
            <person name="Thomas B.C."/>
            <person name="Singh A."/>
            <person name="Wilkins M.J."/>
            <person name="Karaoz U."/>
            <person name="Brodie E.L."/>
            <person name="Williams K.H."/>
            <person name="Hubbard S.S."/>
            <person name="Banfield J.F."/>
        </authorList>
    </citation>
    <scope>NUCLEOTIDE SEQUENCE [LARGE SCALE GENOMIC DNA]</scope>
</reference>
<evidence type="ECO:0000256" key="3">
    <source>
        <dbReference type="ARBA" id="ARBA00022603"/>
    </source>
</evidence>
<dbReference type="EC" id="2.1.1.72" evidence="2"/>
<keyword evidence="6" id="KW-0680">Restriction system</keyword>
<dbReference type="GO" id="GO:0009007">
    <property type="term" value="F:site-specific DNA-methyltransferase (adenine-specific) activity"/>
    <property type="evidence" value="ECO:0007669"/>
    <property type="project" value="UniProtKB-EC"/>
</dbReference>
<dbReference type="Pfam" id="PF12161">
    <property type="entry name" value="HsdM_N"/>
    <property type="match status" value="1"/>
</dbReference>
<dbReference type="Pfam" id="PF02384">
    <property type="entry name" value="N6_Mtase"/>
    <property type="match status" value="1"/>
</dbReference>
<sequence length="474" mass="54226">MSLQNVIKSIQDIMRKDAGVDGDAQRVSQLVWMLFLKIFDDKEQEYELIDPKYKSPIPEKLRWRNWAANPEGITGDELLDFINNKLFKQLKDLPISAANQRGAIVREVFEDSYNYMKSGTLIRQVANKLNEINFNSQDDRHHFNEIYEHLLKELQNAGNAGEFYTPRPLTKFIVQMVDPKLGEKILDPACGTGGFLVSALQHIRSAEVKTKKQEQTLESNVQGVELKPLPHLLAITNLILHGVEIPEQVRRGDMLSKPLRDYGPKDRVDVIVANPPFGGSVKDGTEDNFPQSFRTKETADLFLVLFMHLLKPTGRCGIVLPDGSLFGEGVKSRIKEKLLEEYNLHTIVRLPQGVFNPYAGVNTNLVFFDKGKPTKEVWYYELPLPAGLKQYTKNRGITDAEFEPVKKWWHKRTENEFAWKVGIDQIRGRNFNLDFKNPNRKDETSNKSPEQLIQAIEQNEGKIRSSIVGIRDIL</sequence>
<comment type="catalytic activity">
    <reaction evidence="7">
        <text>a 2'-deoxyadenosine in DNA + S-adenosyl-L-methionine = an N(6)-methyl-2'-deoxyadenosine in DNA + S-adenosyl-L-homocysteine + H(+)</text>
        <dbReference type="Rhea" id="RHEA:15197"/>
        <dbReference type="Rhea" id="RHEA-COMP:12418"/>
        <dbReference type="Rhea" id="RHEA-COMP:12419"/>
        <dbReference type="ChEBI" id="CHEBI:15378"/>
        <dbReference type="ChEBI" id="CHEBI:57856"/>
        <dbReference type="ChEBI" id="CHEBI:59789"/>
        <dbReference type="ChEBI" id="CHEBI:90615"/>
        <dbReference type="ChEBI" id="CHEBI:90616"/>
        <dbReference type="EC" id="2.1.1.72"/>
    </reaction>
</comment>
<evidence type="ECO:0000256" key="2">
    <source>
        <dbReference type="ARBA" id="ARBA00011900"/>
    </source>
</evidence>
<proteinExistence type="inferred from homology"/>
<evidence type="ECO:0000313" key="10">
    <source>
        <dbReference type="EMBL" id="OGE80974.1"/>
    </source>
</evidence>
<dbReference type="GO" id="GO:0003677">
    <property type="term" value="F:DNA binding"/>
    <property type="evidence" value="ECO:0007669"/>
    <property type="project" value="InterPro"/>
</dbReference>
<evidence type="ECO:0000313" key="11">
    <source>
        <dbReference type="Proteomes" id="UP000178892"/>
    </source>
</evidence>
<accession>A0A1F5NTS1</accession>
<evidence type="ECO:0000256" key="1">
    <source>
        <dbReference type="ARBA" id="ARBA00006594"/>
    </source>
</evidence>
<dbReference type="GO" id="GO:0009307">
    <property type="term" value="P:DNA restriction-modification system"/>
    <property type="evidence" value="ECO:0007669"/>
    <property type="project" value="UniProtKB-KW"/>
</dbReference>
<organism evidence="10 11">
    <name type="scientific">Candidatus Doudnabacteria bacterium RIFCSPHIGHO2_01_FULL_46_24</name>
    <dbReference type="NCBI Taxonomy" id="1817825"/>
    <lineage>
        <taxon>Bacteria</taxon>
        <taxon>Candidatus Doudnaibacteriota</taxon>
    </lineage>
</organism>
<dbReference type="STRING" id="1817825.A2720_03640"/>
<dbReference type="PANTHER" id="PTHR42933:SF4">
    <property type="entry name" value="TYPE I RESTRICTION ENZYME ECOKI METHYLASE SUBUNIT"/>
    <property type="match status" value="1"/>
</dbReference>
<dbReference type="Gene3D" id="1.20.1260.30">
    <property type="match status" value="1"/>
</dbReference>
<evidence type="ECO:0000256" key="4">
    <source>
        <dbReference type="ARBA" id="ARBA00022679"/>
    </source>
</evidence>
<evidence type="ECO:0000256" key="5">
    <source>
        <dbReference type="ARBA" id="ARBA00022691"/>
    </source>
</evidence>
<dbReference type="CDD" id="cd02440">
    <property type="entry name" value="AdoMet_MTases"/>
    <property type="match status" value="1"/>
</dbReference>
<evidence type="ECO:0000256" key="6">
    <source>
        <dbReference type="ARBA" id="ARBA00022747"/>
    </source>
</evidence>
<dbReference type="PANTHER" id="PTHR42933">
    <property type="entry name" value="SLR6095 PROTEIN"/>
    <property type="match status" value="1"/>
</dbReference>
<dbReference type="PROSITE" id="PS00092">
    <property type="entry name" value="N6_MTASE"/>
    <property type="match status" value="1"/>
</dbReference>
<feature type="domain" description="DNA methylase adenine-specific" evidence="8">
    <location>
        <begin position="139"/>
        <end position="445"/>
    </location>
</feature>
<evidence type="ECO:0000259" key="9">
    <source>
        <dbReference type="Pfam" id="PF12161"/>
    </source>
</evidence>